<reference evidence="3" key="1">
    <citation type="submission" date="2022-08" db="EMBL/GenBank/DDBJ databases">
        <title>Alicyclobacillus dauci DSM2870, complete genome.</title>
        <authorList>
            <person name="Wang Q."/>
            <person name="Cai R."/>
            <person name="Wang Z."/>
        </authorList>
    </citation>
    <scope>NUCLEOTIDE SEQUENCE</scope>
    <source>
        <strain evidence="3">DSM 28700</strain>
    </source>
</reference>
<dbReference type="PANTHER" id="PTHR43283">
    <property type="entry name" value="BETA-LACTAMASE-RELATED"/>
    <property type="match status" value="1"/>
</dbReference>
<keyword evidence="4" id="KW-1185">Reference proteome</keyword>
<proteinExistence type="predicted"/>
<gene>
    <name evidence="3" type="ORF">NZD86_01150</name>
</gene>
<dbReference type="SUPFAM" id="SSF56601">
    <property type="entry name" value="beta-lactamase/transpeptidase-like"/>
    <property type="match status" value="1"/>
</dbReference>
<dbReference type="Pfam" id="PF00144">
    <property type="entry name" value="Beta-lactamase"/>
    <property type="match status" value="1"/>
</dbReference>
<keyword evidence="1" id="KW-0378">Hydrolase</keyword>
<dbReference type="EMBL" id="CP104064">
    <property type="protein sequence ID" value="WAH37187.1"/>
    <property type="molecule type" value="Genomic_DNA"/>
</dbReference>
<evidence type="ECO:0000313" key="3">
    <source>
        <dbReference type="EMBL" id="WAH37187.1"/>
    </source>
</evidence>
<dbReference type="InterPro" id="IPR012338">
    <property type="entry name" value="Beta-lactam/transpept-like"/>
</dbReference>
<evidence type="ECO:0000313" key="4">
    <source>
        <dbReference type="Proteomes" id="UP001164803"/>
    </source>
</evidence>
<evidence type="ECO:0000259" key="2">
    <source>
        <dbReference type="Pfam" id="PF00144"/>
    </source>
</evidence>
<feature type="domain" description="Beta-lactamase-related" evidence="2">
    <location>
        <begin position="12"/>
        <end position="347"/>
    </location>
</feature>
<dbReference type="RefSeq" id="WP_268044636.1">
    <property type="nucleotide sequence ID" value="NZ_CP104064.1"/>
</dbReference>
<dbReference type="InterPro" id="IPR050789">
    <property type="entry name" value="Diverse_Enzym_Activities"/>
</dbReference>
<dbReference type="Proteomes" id="UP001164803">
    <property type="component" value="Chromosome"/>
</dbReference>
<accession>A0ABY6Z2W8</accession>
<dbReference type="InterPro" id="IPR001466">
    <property type="entry name" value="Beta-lactam-related"/>
</dbReference>
<protein>
    <submittedName>
        <fullName evidence="3">Beta-lactamase family protein</fullName>
    </submittedName>
</protein>
<organism evidence="3 4">
    <name type="scientific">Alicyclobacillus dauci</name>
    <dbReference type="NCBI Taxonomy" id="1475485"/>
    <lineage>
        <taxon>Bacteria</taxon>
        <taxon>Bacillati</taxon>
        <taxon>Bacillota</taxon>
        <taxon>Bacilli</taxon>
        <taxon>Bacillales</taxon>
        <taxon>Alicyclobacillaceae</taxon>
        <taxon>Alicyclobacillus</taxon>
    </lineage>
</organism>
<sequence length="365" mass="40511">MRIDMDHLKLVDHILHREVEAGRLPGAVYAVGMYHDIWRQNAVGYAETLHGINRPVHPDTIFDLASLTKVVATLPSVLLLIDEGEIRLEDPVSMFLPAFAHPTSHESAPAALAKAKAQVTIRHLLTHSSGLPSHRTYYQTCANREEVIQKVLTEPLEALPGTQVVYSDLGFVLLGEIVEAVSGMRIDEFAAKRIFQPLSMNETTYRPRADLRTRIAATEEFEGIVKVGVVHDENTHAMDGVSGHAGLFAPMDDMVRYVQMWLAEDATVLSPAVRRAAVTCFTMDLNGRRALGWTCRHDSYDHTGDLWPASTVAHTGFTGTSMAFDPASGLWMVLLTNEVHYGRENRTIGRLRNRLHNLVAAALHK</sequence>
<dbReference type="Gene3D" id="3.40.710.10">
    <property type="entry name" value="DD-peptidase/beta-lactamase superfamily"/>
    <property type="match status" value="1"/>
</dbReference>
<evidence type="ECO:0000256" key="1">
    <source>
        <dbReference type="ARBA" id="ARBA00022801"/>
    </source>
</evidence>
<name>A0ABY6Z2W8_9BACL</name>
<dbReference type="PANTHER" id="PTHR43283:SF11">
    <property type="entry name" value="BETA-LACTAMASE-RELATED DOMAIN-CONTAINING PROTEIN"/>
    <property type="match status" value="1"/>
</dbReference>